<protein>
    <submittedName>
        <fullName evidence="5">Prephenate dehydrogenase</fullName>
    </submittedName>
</protein>
<comment type="caution">
    <text evidence="5">The sequence shown here is derived from an EMBL/GenBank/DDBJ whole genome shotgun (WGS) entry which is preliminary data.</text>
</comment>
<feature type="domain" description="Prephenate/arogenate dehydrogenase" evidence="4">
    <location>
        <begin position="2"/>
        <end position="284"/>
    </location>
</feature>
<reference evidence="5 6" key="1">
    <citation type="submission" date="2018-08" db="EMBL/GenBank/DDBJ databases">
        <title>A genome reference for cultivated species of the human gut microbiota.</title>
        <authorList>
            <person name="Zou Y."/>
            <person name="Xue W."/>
            <person name="Luo G."/>
        </authorList>
    </citation>
    <scope>NUCLEOTIDE SEQUENCE [LARGE SCALE GENOMIC DNA]</scope>
    <source>
        <strain evidence="5 6">AF15-20</strain>
    </source>
</reference>
<sequence>MTNIAIIGLGLMGASFAKKLTRLNYNVYGIDVSQQTIDKAKELKIIVDGSTNPLDVISKCDTFIFCLYPTKILPWIEVYQNDIPKNSLLMDISGVKTNIVKPIQNVLREDLELLSIHPMCGRESRGIEFSDETIFKGSNFILVPTQKNKNETVEAVKELANKMEFGRICTLSIEEHDKMIGFLSQLTHVIAVSLMNTHDNAHLVEYTGDSFRDLTRIAKINEDLWTELFIMNKDILLDEINQFIDSISHFRDSLEQEDTQEMKRLFIQSTKRRDKFNKTDAKKR</sequence>
<dbReference type="InterPro" id="IPR046825">
    <property type="entry name" value="PDH_C"/>
</dbReference>
<dbReference type="GO" id="GO:0070403">
    <property type="term" value="F:NAD+ binding"/>
    <property type="evidence" value="ECO:0007669"/>
    <property type="project" value="InterPro"/>
</dbReference>
<dbReference type="RefSeq" id="WP_118325936.1">
    <property type="nucleotide sequence ID" value="NZ_CATXNH010000003.1"/>
</dbReference>
<organism evidence="5 6">
    <name type="scientific">Holdemanella biformis</name>
    <dbReference type="NCBI Taxonomy" id="1735"/>
    <lineage>
        <taxon>Bacteria</taxon>
        <taxon>Bacillati</taxon>
        <taxon>Bacillota</taxon>
        <taxon>Erysipelotrichia</taxon>
        <taxon>Erysipelotrichales</taxon>
        <taxon>Erysipelotrichaceae</taxon>
        <taxon>Holdemanella</taxon>
    </lineage>
</organism>
<keyword evidence="2" id="KW-0560">Oxidoreductase</keyword>
<gene>
    <name evidence="5" type="ORF">DWW32_12240</name>
</gene>
<dbReference type="GeneID" id="66580709"/>
<comment type="similarity">
    <text evidence="1">Belongs to the prephenate/arogenate dehydrogenase family.</text>
</comment>
<dbReference type="GO" id="GO:0004665">
    <property type="term" value="F:prephenate dehydrogenase (NADP+) activity"/>
    <property type="evidence" value="ECO:0007669"/>
    <property type="project" value="InterPro"/>
</dbReference>
<dbReference type="Gene3D" id="3.40.50.720">
    <property type="entry name" value="NAD(P)-binding Rossmann-like Domain"/>
    <property type="match status" value="1"/>
</dbReference>
<dbReference type="Gene3D" id="1.10.3660.10">
    <property type="entry name" value="6-phosphogluconate dehydrogenase C-terminal like domain"/>
    <property type="match status" value="1"/>
</dbReference>
<comment type="pathway">
    <text evidence="3">Amino-acid biosynthesis.</text>
</comment>
<dbReference type="SUPFAM" id="SSF51735">
    <property type="entry name" value="NAD(P)-binding Rossmann-fold domains"/>
    <property type="match status" value="1"/>
</dbReference>
<evidence type="ECO:0000313" key="6">
    <source>
        <dbReference type="Proteomes" id="UP000265489"/>
    </source>
</evidence>
<evidence type="ECO:0000256" key="2">
    <source>
        <dbReference type="ARBA" id="ARBA00023002"/>
    </source>
</evidence>
<dbReference type="PANTHER" id="PTHR21363">
    <property type="entry name" value="PREPHENATE DEHYDROGENASE"/>
    <property type="match status" value="1"/>
</dbReference>
<dbReference type="SUPFAM" id="SSF48179">
    <property type="entry name" value="6-phosphogluconate dehydrogenase C-terminal domain-like"/>
    <property type="match status" value="1"/>
</dbReference>
<proteinExistence type="inferred from homology"/>
<dbReference type="GO" id="GO:0006571">
    <property type="term" value="P:tyrosine biosynthetic process"/>
    <property type="evidence" value="ECO:0007669"/>
    <property type="project" value="InterPro"/>
</dbReference>
<dbReference type="InterPro" id="IPR008927">
    <property type="entry name" value="6-PGluconate_DH-like_C_sf"/>
</dbReference>
<dbReference type="EMBL" id="QRYQ01000036">
    <property type="protein sequence ID" value="RGU89038.1"/>
    <property type="molecule type" value="Genomic_DNA"/>
</dbReference>
<dbReference type="Pfam" id="PF02153">
    <property type="entry name" value="PDH_N"/>
    <property type="match status" value="1"/>
</dbReference>
<dbReference type="AlphaFoldDB" id="A0A395W840"/>
<dbReference type="Proteomes" id="UP000265489">
    <property type="component" value="Unassembled WGS sequence"/>
</dbReference>
<evidence type="ECO:0000256" key="3">
    <source>
        <dbReference type="ARBA" id="ARBA00029440"/>
    </source>
</evidence>
<dbReference type="PANTHER" id="PTHR21363:SF0">
    <property type="entry name" value="PREPHENATE DEHYDROGENASE [NADP(+)]"/>
    <property type="match status" value="1"/>
</dbReference>
<accession>A0A395W840</accession>
<evidence type="ECO:0000313" key="5">
    <source>
        <dbReference type="EMBL" id="RGU89038.1"/>
    </source>
</evidence>
<evidence type="ECO:0000259" key="4">
    <source>
        <dbReference type="PROSITE" id="PS51176"/>
    </source>
</evidence>
<dbReference type="InterPro" id="IPR050812">
    <property type="entry name" value="Preph/Arog_dehydrog"/>
</dbReference>
<dbReference type="Pfam" id="PF20463">
    <property type="entry name" value="PDH_C"/>
    <property type="match status" value="1"/>
</dbReference>
<dbReference type="InterPro" id="IPR036291">
    <property type="entry name" value="NAD(P)-bd_dom_sf"/>
</dbReference>
<evidence type="ECO:0000256" key="1">
    <source>
        <dbReference type="ARBA" id="ARBA00007964"/>
    </source>
</evidence>
<dbReference type="InterPro" id="IPR003099">
    <property type="entry name" value="Prephen_DH"/>
</dbReference>
<dbReference type="GO" id="GO:0008977">
    <property type="term" value="F:prephenate dehydrogenase (NAD+) activity"/>
    <property type="evidence" value="ECO:0007669"/>
    <property type="project" value="InterPro"/>
</dbReference>
<name>A0A395W840_9FIRM</name>
<dbReference type="InterPro" id="IPR046826">
    <property type="entry name" value="PDH_N"/>
</dbReference>
<dbReference type="PROSITE" id="PS51176">
    <property type="entry name" value="PDH_ADH"/>
    <property type="match status" value="1"/>
</dbReference>